<dbReference type="EC" id="3.4.11.9" evidence="4"/>
<dbReference type="PRINTS" id="PR00599">
    <property type="entry name" value="MAPEPTIDASE"/>
</dbReference>
<keyword evidence="8" id="KW-0482">Metalloprotease</keyword>
<dbReference type="GO" id="GO:0070006">
    <property type="term" value="F:metalloaminopeptidase activity"/>
    <property type="evidence" value="ECO:0007669"/>
    <property type="project" value="InterPro"/>
</dbReference>
<evidence type="ECO:0000313" key="14">
    <source>
        <dbReference type="EMBL" id="CEN55487.1"/>
    </source>
</evidence>
<evidence type="ECO:0000256" key="6">
    <source>
        <dbReference type="ARBA" id="ARBA00022723"/>
    </source>
</evidence>
<evidence type="ECO:0000256" key="9">
    <source>
        <dbReference type="ARBA" id="ARBA00023211"/>
    </source>
</evidence>
<keyword evidence="14" id="KW-0031">Aminopeptidase</keyword>
<accession>A0A0B7IWN1</accession>
<dbReference type="STRING" id="1581680.BN1209_0438"/>
<dbReference type="SUPFAM" id="SSF55920">
    <property type="entry name" value="Creatinase/aminopeptidase"/>
    <property type="match status" value="1"/>
</dbReference>
<protein>
    <recommendedName>
        <fullName evidence="10">Xaa-Pro aminopeptidase</fullName>
        <ecNumber evidence="4">3.4.11.9</ecNumber>
    </recommendedName>
    <alternativeName>
        <fullName evidence="11">Aminopeptidase P II</fullName>
    </alternativeName>
    <alternativeName>
        <fullName evidence="12">X-Pro aminopeptidase</fullName>
    </alternativeName>
</protein>
<evidence type="ECO:0000256" key="8">
    <source>
        <dbReference type="ARBA" id="ARBA00023049"/>
    </source>
</evidence>
<evidence type="ECO:0000259" key="13">
    <source>
        <dbReference type="SMART" id="SM01011"/>
    </source>
</evidence>
<dbReference type="GO" id="GO:0030145">
    <property type="term" value="F:manganese ion binding"/>
    <property type="evidence" value="ECO:0007669"/>
    <property type="project" value="InterPro"/>
</dbReference>
<dbReference type="CDD" id="cd01087">
    <property type="entry name" value="Prolidase"/>
    <property type="match status" value="1"/>
</dbReference>
<gene>
    <name evidence="14" type="primary">pepP</name>
    <name evidence="14" type="ORF">BN1209_0438</name>
</gene>
<dbReference type="GO" id="GO:0005829">
    <property type="term" value="C:cytosol"/>
    <property type="evidence" value="ECO:0007669"/>
    <property type="project" value="TreeGrafter"/>
</dbReference>
<dbReference type="InterPro" id="IPR001714">
    <property type="entry name" value="Pept_M24_MAP"/>
</dbReference>
<evidence type="ECO:0000256" key="4">
    <source>
        <dbReference type="ARBA" id="ARBA00012574"/>
    </source>
</evidence>
<dbReference type="InterPro" id="IPR001131">
    <property type="entry name" value="Peptidase_M24B_aminopep-P_CS"/>
</dbReference>
<evidence type="ECO:0000256" key="11">
    <source>
        <dbReference type="ARBA" id="ARBA00075356"/>
    </source>
</evidence>
<evidence type="ECO:0000256" key="1">
    <source>
        <dbReference type="ARBA" id="ARBA00001424"/>
    </source>
</evidence>
<dbReference type="InterPro" id="IPR000994">
    <property type="entry name" value="Pept_M24"/>
</dbReference>
<comment type="cofactor">
    <cofactor evidence="2">
        <name>Mn(2+)</name>
        <dbReference type="ChEBI" id="CHEBI:29035"/>
    </cofactor>
</comment>
<evidence type="ECO:0000313" key="15">
    <source>
        <dbReference type="Proteomes" id="UP000056322"/>
    </source>
</evidence>
<keyword evidence="7 14" id="KW-0378">Hydrolase</keyword>
<feature type="domain" description="Aminopeptidase P N-terminal" evidence="13">
    <location>
        <begin position="5"/>
        <end position="135"/>
    </location>
</feature>
<dbReference type="Pfam" id="PF00557">
    <property type="entry name" value="Peptidase_M24"/>
    <property type="match status" value="1"/>
</dbReference>
<sequence length="436" mass="48783">MKHCIQEAALRRQRLIKLMGEGVAVIPTSHELIRNRDSHYPFRFDSYFYYLSAFKEPESVLFVVAGANPKTILFCRDKDMEREIWDGFRYGPTAAVTEFGIDEAYSIQQLDEMAPKLLANQSKLFYNLGADAAWDGRVTAWMNALRSQARTGLSAPDAVVDVRKHLDEMRLHKSQYEIDTMRQSANIAAAAHQRAMQFTKPGMMEYQVEAEFLHEFYRSGAQAPAYTSIVAGGANACTLHYNANNAKLNHGDLLLIDAGCELDGYASDITRTFPVSGQFSAAQKDLYELVLASQAAAISKVSPMNHWNAPHEAALDVLIRGFIDFGLCKGSAEEVLETGSYRQFYMHRTGHWLGLDVHDAGEYKDKLGSWKMLAPGMTLTVEPGCYVRPADNVPEHFWNIGIRIEDDVVVTEGGCEVMTHAAPKTVAEIEDLMRHD</sequence>
<dbReference type="Pfam" id="PF05195">
    <property type="entry name" value="AMP_N"/>
    <property type="match status" value="1"/>
</dbReference>
<keyword evidence="5" id="KW-0645">Protease</keyword>
<dbReference type="PANTHER" id="PTHR43226:SF4">
    <property type="entry name" value="XAA-PRO AMINOPEPTIDASE 3"/>
    <property type="match status" value="1"/>
</dbReference>
<dbReference type="InterPro" id="IPR029149">
    <property type="entry name" value="Creatin/AminoP/Spt16_N"/>
</dbReference>
<name>A0A0B7IWN1_9PROT</name>
<dbReference type="AlphaFoldDB" id="A0A0B7IWN1"/>
<comment type="catalytic activity">
    <reaction evidence="1">
        <text>Release of any N-terminal amino acid, including proline, that is linked to proline, even from a dipeptide or tripeptide.</text>
        <dbReference type="EC" id="3.4.11.9"/>
    </reaction>
</comment>
<keyword evidence="6" id="KW-0479">Metal-binding</keyword>
<evidence type="ECO:0000256" key="7">
    <source>
        <dbReference type="ARBA" id="ARBA00022801"/>
    </source>
</evidence>
<dbReference type="Gene3D" id="3.40.350.10">
    <property type="entry name" value="Creatinase/prolidase N-terminal domain"/>
    <property type="match status" value="1"/>
</dbReference>
<dbReference type="SUPFAM" id="SSF53092">
    <property type="entry name" value="Creatinase/prolidase N-terminal domain"/>
    <property type="match status" value="1"/>
</dbReference>
<evidence type="ECO:0000256" key="2">
    <source>
        <dbReference type="ARBA" id="ARBA00001936"/>
    </source>
</evidence>
<dbReference type="InterPro" id="IPR036005">
    <property type="entry name" value="Creatinase/aminopeptidase-like"/>
</dbReference>
<comment type="similarity">
    <text evidence="3">Belongs to the peptidase M24B family.</text>
</comment>
<evidence type="ECO:0000256" key="10">
    <source>
        <dbReference type="ARBA" id="ARBA00069363"/>
    </source>
</evidence>
<dbReference type="OrthoDB" id="9806388at2"/>
<dbReference type="FunFam" id="3.90.230.10:FF:000002">
    <property type="entry name" value="Xaa-Pro aminopeptidase 3"/>
    <property type="match status" value="1"/>
</dbReference>
<evidence type="ECO:0000256" key="5">
    <source>
        <dbReference type="ARBA" id="ARBA00022670"/>
    </source>
</evidence>
<organism evidence="14 15">
    <name type="scientific">Candidatus Methylopumilus turicensis</name>
    <dbReference type="NCBI Taxonomy" id="1581680"/>
    <lineage>
        <taxon>Bacteria</taxon>
        <taxon>Pseudomonadati</taxon>
        <taxon>Pseudomonadota</taxon>
        <taxon>Betaproteobacteria</taxon>
        <taxon>Nitrosomonadales</taxon>
        <taxon>Methylophilaceae</taxon>
        <taxon>Candidatus Methylopumilus</taxon>
    </lineage>
</organism>
<dbReference type="InterPro" id="IPR052433">
    <property type="entry name" value="X-Pro_dipept-like"/>
</dbReference>
<dbReference type="GO" id="GO:0006508">
    <property type="term" value="P:proteolysis"/>
    <property type="evidence" value="ECO:0007669"/>
    <property type="project" value="UniProtKB-KW"/>
</dbReference>
<dbReference type="PROSITE" id="PS00491">
    <property type="entry name" value="PROLINE_PEPTIDASE"/>
    <property type="match status" value="1"/>
</dbReference>
<reference evidence="15" key="1">
    <citation type="submission" date="2014-12" db="EMBL/GenBank/DDBJ databases">
        <authorList>
            <person name="Salcher M.M."/>
        </authorList>
    </citation>
    <scope>NUCLEOTIDE SEQUENCE [LARGE SCALE GENOMIC DNA]</scope>
    <source>
        <strain evidence="15">MMS-10A-171</strain>
    </source>
</reference>
<keyword evidence="15" id="KW-1185">Reference proteome</keyword>
<dbReference type="SMART" id="SM01011">
    <property type="entry name" value="AMP_N"/>
    <property type="match status" value="1"/>
</dbReference>
<evidence type="ECO:0000256" key="12">
    <source>
        <dbReference type="ARBA" id="ARBA00081411"/>
    </source>
</evidence>
<proteinExistence type="inferred from homology"/>
<dbReference type="Gene3D" id="3.90.230.10">
    <property type="entry name" value="Creatinase/methionine aminopeptidase superfamily"/>
    <property type="match status" value="1"/>
</dbReference>
<dbReference type="InterPro" id="IPR007865">
    <property type="entry name" value="Aminopep_P_N"/>
</dbReference>
<dbReference type="PANTHER" id="PTHR43226">
    <property type="entry name" value="XAA-PRO AMINOPEPTIDASE 3"/>
    <property type="match status" value="1"/>
</dbReference>
<dbReference type="HOGENOM" id="CLU_017266_1_0_4"/>
<dbReference type="KEGG" id="mbac:BN1209_0438"/>
<dbReference type="EMBL" id="LN794158">
    <property type="protein sequence ID" value="CEN55487.1"/>
    <property type="molecule type" value="Genomic_DNA"/>
</dbReference>
<evidence type="ECO:0000256" key="3">
    <source>
        <dbReference type="ARBA" id="ARBA00008766"/>
    </source>
</evidence>
<dbReference type="Proteomes" id="UP000056322">
    <property type="component" value="Chromosome 1"/>
</dbReference>
<keyword evidence="9" id="KW-0464">Manganese</keyword>